<dbReference type="PANTHER" id="PTHR30313">
    <property type="entry name" value="DNA PRIMASE"/>
    <property type="match status" value="1"/>
</dbReference>
<dbReference type="InterPro" id="IPR050219">
    <property type="entry name" value="DnaG_primase"/>
</dbReference>
<dbReference type="AlphaFoldDB" id="A0A4R0IVA4"/>
<dbReference type="Gene3D" id="3.90.980.10">
    <property type="entry name" value="DNA primase, catalytic core, N-terminal domain"/>
    <property type="match status" value="1"/>
</dbReference>
<dbReference type="Proteomes" id="UP000294225">
    <property type="component" value="Unassembled WGS sequence"/>
</dbReference>
<reference evidence="2 3" key="1">
    <citation type="submission" date="2019-02" db="EMBL/GenBank/DDBJ databases">
        <title>Kribbella capetownensis sp. nov. and Kribbella speibonae sp. nov., isolated from soil.</title>
        <authorList>
            <person name="Curtis S.M."/>
            <person name="Norton I."/>
            <person name="Everest G.J."/>
            <person name="Meyers P.R."/>
        </authorList>
    </citation>
    <scope>NUCLEOTIDE SEQUENCE [LARGE SCALE GENOMIC DNA]</scope>
    <source>
        <strain evidence="2 3">YM55</strain>
    </source>
</reference>
<dbReference type="PANTHER" id="PTHR30313:SF2">
    <property type="entry name" value="DNA PRIMASE"/>
    <property type="match status" value="1"/>
</dbReference>
<comment type="caution">
    <text evidence="2">The sequence shown here is derived from an EMBL/GenBank/DDBJ whole genome shotgun (WGS) entry which is preliminary data.</text>
</comment>
<evidence type="ECO:0000259" key="1">
    <source>
        <dbReference type="Pfam" id="PF08275"/>
    </source>
</evidence>
<accession>A0A4R0IVA4</accession>
<gene>
    <name evidence="2" type="ORF">E0H92_28050</name>
</gene>
<proteinExistence type="predicted"/>
<dbReference type="InterPro" id="IPR013264">
    <property type="entry name" value="DNAG_N"/>
</dbReference>
<dbReference type="EMBL" id="SJKC01000003">
    <property type="protein sequence ID" value="TCC36484.1"/>
    <property type="molecule type" value="Genomic_DNA"/>
</dbReference>
<dbReference type="Pfam" id="PF08275">
    <property type="entry name" value="DNAG_N"/>
    <property type="match status" value="1"/>
</dbReference>
<protein>
    <recommendedName>
        <fullName evidence="1">DNA primase DNAG catalytic core N-terminal domain-containing protein</fullName>
    </recommendedName>
</protein>
<dbReference type="SUPFAM" id="SSF56731">
    <property type="entry name" value="DNA primase core"/>
    <property type="match status" value="1"/>
</dbReference>
<organism evidence="2 3">
    <name type="scientific">Kribbella speibonae</name>
    <dbReference type="NCBI Taxonomy" id="1572660"/>
    <lineage>
        <taxon>Bacteria</taxon>
        <taxon>Bacillati</taxon>
        <taxon>Actinomycetota</taxon>
        <taxon>Actinomycetes</taxon>
        <taxon>Propionibacteriales</taxon>
        <taxon>Kribbellaceae</taxon>
        <taxon>Kribbella</taxon>
    </lineage>
</organism>
<feature type="domain" description="DNA primase DNAG catalytic core N-terminal" evidence="1">
    <location>
        <begin position="20"/>
        <end position="113"/>
    </location>
</feature>
<dbReference type="InterPro" id="IPR037068">
    <property type="entry name" value="DNA_primase_core_N_sf"/>
</dbReference>
<name>A0A4R0IVA4_9ACTN</name>
<evidence type="ECO:0000313" key="2">
    <source>
        <dbReference type="EMBL" id="TCC36484.1"/>
    </source>
</evidence>
<evidence type="ECO:0000313" key="3">
    <source>
        <dbReference type="Proteomes" id="UP000294225"/>
    </source>
</evidence>
<sequence length="281" mass="29898">MDERRQMLQASAAAAQFFRRELLLATDGWPLEYLKAHGAESVLSVESPWKVGYAPRTWSNLVDHLQEQGFGYGTLARAGLLTWTEHGDAVDRHRDTLMLVAHDRRSSAVGFVGIGSDGVVRPASPVTPIHRPANVLVGAVEQRDLLAGGAVPVIVDEPMDAIAVSNAGGQWAGIPVCGRGLSTAQAKMLRDFSASDKVIVALGGSEAERNQSAGYMLDLAFYFDHVRAVVLRPGESLAGLGQQGTLSGALRNTRPLMTYRTTGSGFVALQSADLDPPGPGL</sequence>
<dbReference type="GO" id="GO:0005737">
    <property type="term" value="C:cytoplasm"/>
    <property type="evidence" value="ECO:0007669"/>
    <property type="project" value="TreeGrafter"/>
</dbReference>
<dbReference type="GO" id="GO:0006269">
    <property type="term" value="P:DNA replication, synthesis of primer"/>
    <property type="evidence" value="ECO:0007669"/>
    <property type="project" value="TreeGrafter"/>
</dbReference>